<dbReference type="InterPro" id="IPR010985">
    <property type="entry name" value="Ribbon_hlx_hlx"/>
</dbReference>
<proteinExistence type="predicted"/>
<sequence length="93" mass="10706">MVKRKFFGVKLSGEELDTLERIKNSMGYRTKSEALRSALRVVDALYDDRLVISKAIKPKLLEHVIGNEEFRNTVPFCDVLKTVPQLEEVIKKL</sequence>
<comment type="caution">
    <text evidence="1">The sequence shown here is derived from an EMBL/GenBank/DDBJ whole genome shotgun (WGS) entry which is preliminary data.</text>
</comment>
<accession>X1T784</accession>
<evidence type="ECO:0000313" key="1">
    <source>
        <dbReference type="EMBL" id="GAI83415.1"/>
    </source>
</evidence>
<name>X1T784_9ZZZZ</name>
<dbReference type="EMBL" id="BARW01008345">
    <property type="protein sequence ID" value="GAI83415.1"/>
    <property type="molecule type" value="Genomic_DNA"/>
</dbReference>
<organism evidence="1">
    <name type="scientific">marine sediment metagenome</name>
    <dbReference type="NCBI Taxonomy" id="412755"/>
    <lineage>
        <taxon>unclassified sequences</taxon>
        <taxon>metagenomes</taxon>
        <taxon>ecological metagenomes</taxon>
    </lineage>
</organism>
<protein>
    <submittedName>
        <fullName evidence="1">Uncharacterized protein</fullName>
    </submittedName>
</protein>
<gene>
    <name evidence="1" type="ORF">S12H4_17133</name>
</gene>
<dbReference type="SUPFAM" id="SSF47598">
    <property type="entry name" value="Ribbon-helix-helix"/>
    <property type="match status" value="1"/>
</dbReference>
<reference evidence="1" key="1">
    <citation type="journal article" date="2014" name="Front. Microbiol.">
        <title>High frequency of phylogenetically diverse reductive dehalogenase-homologous genes in deep subseafloor sedimentary metagenomes.</title>
        <authorList>
            <person name="Kawai M."/>
            <person name="Futagami T."/>
            <person name="Toyoda A."/>
            <person name="Takaki Y."/>
            <person name="Nishi S."/>
            <person name="Hori S."/>
            <person name="Arai W."/>
            <person name="Tsubouchi T."/>
            <person name="Morono Y."/>
            <person name="Uchiyama I."/>
            <person name="Ito T."/>
            <person name="Fujiyama A."/>
            <person name="Inagaki F."/>
            <person name="Takami H."/>
        </authorList>
    </citation>
    <scope>NUCLEOTIDE SEQUENCE</scope>
    <source>
        <strain evidence="1">Expedition CK06-06</strain>
    </source>
</reference>
<dbReference type="GO" id="GO:0006355">
    <property type="term" value="P:regulation of DNA-templated transcription"/>
    <property type="evidence" value="ECO:0007669"/>
    <property type="project" value="InterPro"/>
</dbReference>
<dbReference type="AlphaFoldDB" id="X1T784"/>